<dbReference type="Pfam" id="PF13577">
    <property type="entry name" value="SnoaL_4"/>
    <property type="match status" value="1"/>
</dbReference>
<dbReference type="InterPro" id="IPR037401">
    <property type="entry name" value="SnoaL-like"/>
</dbReference>
<reference evidence="2" key="1">
    <citation type="submission" date="2022-09" db="EMBL/GenBank/DDBJ databases">
        <title>Diverse halophilic archaea isolated from saline environments.</title>
        <authorList>
            <person name="Cui H.-L."/>
        </authorList>
    </citation>
    <scope>NUCLEOTIDE SEQUENCE</scope>
    <source>
        <strain evidence="2">ZS-35-S2</strain>
    </source>
</reference>
<dbReference type="EMBL" id="CP104003">
    <property type="protein sequence ID" value="UWM54508.1"/>
    <property type="molecule type" value="Genomic_DNA"/>
</dbReference>
<dbReference type="Gene3D" id="3.10.450.50">
    <property type="match status" value="1"/>
</dbReference>
<name>A0A9E7R2Z4_9EURY</name>
<gene>
    <name evidence="2" type="ORF">N0B31_20600</name>
</gene>
<dbReference type="GeneID" id="74944876"/>
<dbReference type="Proteomes" id="UP001057580">
    <property type="component" value="Chromosome"/>
</dbReference>
<feature type="domain" description="SnoaL-like" evidence="1">
    <location>
        <begin position="9"/>
        <end position="139"/>
    </location>
</feature>
<keyword evidence="3" id="KW-1185">Reference proteome</keyword>
<evidence type="ECO:0000313" key="2">
    <source>
        <dbReference type="EMBL" id="UWM54508.1"/>
    </source>
</evidence>
<protein>
    <submittedName>
        <fullName evidence="2">Nuclear transport factor 2 family protein</fullName>
    </submittedName>
</protein>
<proteinExistence type="predicted"/>
<organism evidence="2 3">
    <name type="scientific">Salinirubellus salinus</name>
    <dbReference type="NCBI Taxonomy" id="1364945"/>
    <lineage>
        <taxon>Archaea</taxon>
        <taxon>Methanobacteriati</taxon>
        <taxon>Methanobacteriota</taxon>
        <taxon>Stenosarchaea group</taxon>
        <taxon>Halobacteria</taxon>
        <taxon>Halobacteriales</taxon>
        <taxon>Natronomonadaceae</taxon>
        <taxon>Salinirubellus</taxon>
    </lineage>
</organism>
<dbReference type="RefSeq" id="WP_260593528.1">
    <property type="nucleotide sequence ID" value="NZ_CP104003.1"/>
</dbReference>
<dbReference type="InterPro" id="IPR032710">
    <property type="entry name" value="NTF2-like_dom_sf"/>
</dbReference>
<dbReference type="SUPFAM" id="SSF54427">
    <property type="entry name" value="NTF2-like"/>
    <property type="match status" value="1"/>
</dbReference>
<evidence type="ECO:0000259" key="1">
    <source>
        <dbReference type="Pfam" id="PF13577"/>
    </source>
</evidence>
<sequence length="152" mass="17411">MAPTDTAVQELLDARAIETLRYRYCQHVDRHEYREWASLFAPDGTFTSDLPNRDVYTGPDEIYQFARDVLDNPDAPNAGYLYSTHVAVNPVIEVTDDAATGHWYFFLRYALANGTSGFKHGHYDETYRRVEDEWKFASVRVGFDSAGTFEPV</sequence>
<evidence type="ECO:0000313" key="3">
    <source>
        <dbReference type="Proteomes" id="UP001057580"/>
    </source>
</evidence>
<dbReference type="AlphaFoldDB" id="A0A9E7R2Z4"/>
<accession>A0A9E7R2Z4</accession>
<dbReference type="KEGG" id="ssai:N0B31_20600"/>